<keyword evidence="1" id="KW-1133">Transmembrane helix</keyword>
<proteinExistence type="predicted"/>
<organism evidence="2 3">
    <name type="scientific">Aplosporella prunicola CBS 121167</name>
    <dbReference type="NCBI Taxonomy" id="1176127"/>
    <lineage>
        <taxon>Eukaryota</taxon>
        <taxon>Fungi</taxon>
        <taxon>Dikarya</taxon>
        <taxon>Ascomycota</taxon>
        <taxon>Pezizomycotina</taxon>
        <taxon>Dothideomycetes</taxon>
        <taxon>Dothideomycetes incertae sedis</taxon>
        <taxon>Botryosphaeriales</taxon>
        <taxon>Aplosporellaceae</taxon>
        <taxon>Aplosporella</taxon>
    </lineage>
</organism>
<evidence type="ECO:0000313" key="3">
    <source>
        <dbReference type="Proteomes" id="UP000799438"/>
    </source>
</evidence>
<name>A0A6A6AWQ4_9PEZI</name>
<keyword evidence="1" id="KW-0812">Transmembrane</keyword>
<feature type="transmembrane region" description="Helical" evidence="1">
    <location>
        <begin position="63"/>
        <end position="84"/>
    </location>
</feature>
<gene>
    <name evidence="2" type="ORF">K452DRAFT_292404</name>
</gene>
<accession>A0A6A6AWQ4</accession>
<dbReference type="EMBL" id="ML995521">
    <property type="protein sequence ID" value="KAF2136422.1"/>
    <property type="molecule type" value="Genomic_DNA"/>
</dbReference>
<dbReference type="RefSeq" id="XP_033392140.1">
    <property type="nucleotide sequence ID" value="XM_033541373.1"/>
</dbReference>
<evidence type="ECO:0000313" key="2">
    <source>
        <dbReference type="EMBL" id="KAF2136422.1"/>
    </source>
</evidence>
<sequence length="85" mass="9286">MERYDSSDNDVSDHRHSIYSSCAFDLRYVVYYLLPSWARQVLISQAAATTGSRLNKALAGRGLAAKIVVYGAVVGAFGLLGVFVR</sequence>
<protein>
    <submittedName>
        <fullName evidence="2">Uncharacterized protein</fullName>
    </submittedName>
</protein>
<reference evidence="2" key="1">
    <citation type="journal article" date="2020" name="Stud. Mycol.">
        <title>101 Dothideomycetes genomes: a test case for predicting lifestyles and emergence of pathogens.</title>
        <authorList>
            <person name="Haridas S."/>
            <person name="Albert R."/>
            <person name="Binder M."/>
            <person name="Bloem J."/>
            <person name="Labutti K."/>
            <person name="Salamov A."/>
            <person name="Andreopoulos B."/>
            <person name="Baker S."/>
            <person name="Barry K."/>
            <person name="Bills G."/>
            <person name="Bluhm B."/>
            <person name="Cannon C."/>
            <person name="Castanera R."/>
            <person name="Culley D."/>
            <person name="Daum C."/>
            <person name="Ezra D."/>
            <person name="Gonzalez J."/>
            <person name="Henrissat B."/>
            <person name="Kuo A."/>
            <person name="Liang C."/>
            <person name="Lipzen A."/>
            <person name="Lutzoni F."/>
            <person name="Magnuson J."/>
            <person name="Mondo S."/>
            <person name="Nolan M."/>
            <person name="Ohm R."/>
            <person name="Pangilinan J."/>
            <person name="Park H.-J."/>
            <person name="Ramirez L."/>
            <person name="Alfaro M."/>
            <person name="Sun H."/>
            <person name="Tritt A."/>
            <person name="Yoshinaga Y."/>
            <person name="Zwiers L.-H."/>
            <person name="Turgeon B."/>
            <person name="Goodwin S."/>
            <person name="Spatafora J."/>
            <person name="Crous P."/>
            <person name="Grigoriev I."/>
        </authorList>
    </citation>
    <scope>NUCLEOTIDE SEQUENCE</scope>
    <source>
        <strain evidence="2">CBS 121167</strain>
    </source>
</reference>
<evidence type="ECO:0000256" key="1">
    <source>
        <dbReference type="SAM" id="Phobius"/>
    </source>
</evidence>
<dbReference type="AlphaFoldDB" id="A0A6A6AWQ4"/>
<dbReference type="GeneID" id="54298869"/>
<keyword evidence="3" id="KW-1185">Reference proteome</keyword>
<dbReference type="Proteomes" id="UP000799438">
    <property type="component" value="Unassembled WGS sequence"/>
</dbReference>
<keyword evidence="1" id="KW-0472">Membrane</keyword>